<feature type="domain" description="X8" evidence="18">
    <location>
        <begin position="360"/>
        <end position="445"/>
    </location>
</feature>
<dbReference type="GO" id="GO:0005886">
    <property type="term" value="C:plasma membrane"/>
    <property type="evidence" value="ECO:0007669"/>
    <property type="project" value="UniProtKB-SubCell"/>
</dbReference>
<dbReference type="InterPro" id="IPR000490">
    <property type="entry name" value="Glyco_hydro_17"/>
</dbReference>
<dbReference type="InterPro" id="IPR044965">
    <property type="entry name" value="Glyco_hydro_17_plant"/>
</dbReference>
<keyword evidence="5" id="KW-1003">Cell membrane</keyword>
<comment type="subcellular location">
    <subcellularLocation>
        <location evidence="2">Cell membrane</location>
        <topology evidence="2">Lipid-anchor</topology>
        <topology evidence="2">GPI-anchor</topology>
    </subcellularLocation>
</comment>
<evidence type="ECO:0000256" key="12">
    <source>
        <dbReference type="ARBA" id="ARBA00023180"/>
    </source>
</evidence>
<keyword evidence="14 16" id="KW-0326">Glycosidase</keyword>
<dbReference type="GO" id="GO:0042973">
    <property type="term" value="F:glucan endo-1,3-beta-D-glucosidase activity"/>
    <property type="evidence" value="ECO:0007669"/>
    <property type="project" value="UniProtKB-EC"/>
</dbReference>
<evidence type="ECO:0000256" key="11">
    <source>
        <dbReference type="ARBA" id="ARBA00023157"/>
    </source>
</evidence>
<dbReference type="FunFam" id="1.20.58.1040:FF:000001">
    <property type="entry name" value="Glucan endo-1,3-beta-glucosidase 4"/>
    <property type="match status" value="1"/>
</dbReference>
<evidence type="ECO:0000256" key="16">
    <source>
        <dbReference type="RuleBase" id="RU004336"/>
    </source>
</evidence>
<evidence type="ECO:0000256" key="3">
    <source>
        <dbReference type="ARBA" id="ARBA00008773"/>
    </source>
</evidence>
<dbReference type="SMART" id="SM00768">
    <property type="entry name" value="X8"/>
    <property type="match status" value="1"/>
</dbReference>
<keyword evidence="8 16" id="KW-0378">Hydrolase</keyword>
<evidence type="ECO:0000256" key="1">
    <source>
        <dbReference type="ARBA" id="ARBA00000382"/>
    </source>
</evidence>
<evidence type="ECO:0000256" key="10">
    <source>
        <dbReference type="ARBA" id="ARBA00023136"/>
    </source>
</evidence>
<keyword evidence="9" id="KW-0611">Plant defense</keyword>
<dbReference type="GO" id="GO:0005975">
    <property type="term" value="P:carbohydrate metabolic process"/>
    <property type="evidence" value="ECO:0007669"/>
    <property type="project" value="InterPro"/>
</dbReference>
<dbReference type="Gene3D" id="3.20.20.80">
    <property type="entry name" value="Glycosidases"/>
    <property type="match status" value="1"/>
</dbReference>
<keyword evidence="20" id="KW-1185">Reference proteome</keyword>
<dbReference type="FunFam" id="3.20.20.80:FF:000002">
    <property type="entry name" value="Glucan endo-1,3-beta-glucosidase 3"/>
    <property type="match status" value="1"/>
</dbReference>
<organism evidence="19 20">
    <name type="scientific">Striga asiatica</name>
    <name type="common">Asiatic witchweed</name>
    <name type="synonym">Buchnera asiatica</name>
    <dbReference type="NCBI Taxonomy" id="4170"/>
    <lineage>
        <taxon>Eukaryota</taxon>
        <taxon>Viridiplantae</taxon>
        <taxon>Streptophyta</taxon>
        <taxon>Embryophyta</taxon>
        <taxon>Tracheophyta</taxon>
        <taxon>Spermatophyta</taxon>
        <taxon>Magnoliopsida</taxon>
        <taxon>eudicotyledons</taxon>
        <taxon>Gunneridae</taxon>
        <taxon>Pentapetalae</taxon>
        <taxon>asterids</taxon>
        <taxon>lamiids</taxon>
        <taxon>Lamiales</taxon>
        <taxon>Orobanchaceae</taxon>
        <taxon>Buchnereae</taxon>
        <taxon>Striga</taxon>
    </lineage>
</organism>
<evidence type="ECO:0000256" key="5">
    <source>
        <dbReference type="ARBA" id="ARBA00022475"/>
    </source>
</evidence>
<dbReference type="GO" id="GO:0009506">
    <property type="term" value="C:plasmodesma"/>
    <property type="evidence" value="ECO:0007669"/>
    <property type="project" value="UniProtKB-ARBA"/>
</dbReference>
<keyword evidence="6" id="KW-0336">GPI-anchor</keyword>
<evidence type="ECO:0000256" key="4">
    <source>
        <dbReference type="ARBA" id="ARBA00012780"/>
    </source>
</evidence>
<dbReference type="OrthoDB" id="941679at2759"/>
<evidence type="ECO:0000259" key="18">
    <source>
        <dbReference type="SMART" id="SM00768"/>
    </source>
</evidence>
<keyword evidence="7 17" id="KW-0732">Signal</keyword>
<dbReference type="Pfam" id="PF07983">
    <property type="entry name" value="X8"/>
    <property type="match status" value="1"/>
</dbReference>
<dbReference type="GO" id="GO:0006952">
    <property type="term" value="P:defense response"/>
    <property type="evidence" value="ECO:0007669"/>
    <property type="project" value="UniProtKB-KW"/>
</dbReference>
<comment type="similarity">
    <text evidence="3 15">Belongs to the glycosyl hydrolase 17 family.</text>
</comment>
<dbReference type="EC" id="3.2.1.39" evidence="4"/>
<evidence type="ECO:0000256" key="14">
    <source>
        <dbReference type="ARBA" id="ARBA00023295"/>
    </source>
</evidence>
<evidence type="ECO:0000313" key="20">
    <source>
        <dbReference type="Proteomes" id="UP000325081"/>
    </source>
</evidence>
<comment type="caution">
    <text evidence="19">The sequence shown here is derived from an EMBL/GenBank/DDBJ whole genome shotgun (WGS) entry which is preliminary data.</text>
</comment>
<keyword evidence="11" id="KW-1015">Disulfide bond</keyword>
<reference evidence="20" key="1">
    <citation type="journal article" date="2019" name="Curr. Biol.">
        <title>Genome Sequence of Striga asiatica Provides Insight into the Evolution of Plant Parasitism.</title>
        <authorList>
            <person name="Yoshida S."/>
            <person name="Kim S."/>
            <person name="Wafula E.K."/>
            <person name="Tanskanen J."/>
            <person name="Kim Y.M."/>
            <person name="Honaas L."/>
            <person name="Yang Z."/>
            <person name="Spallek T."/>
            <person name="Conn C.E."/>
            <person name="Ichihashi Y."/>
            <person name="Cheong K."/>
            <person name="Cui S."/>
            <person name="Der J.P."/>
            <person name="Gundlach H."/>
            <person name="Jiao Y."/>
            <person name="Hori C."/>
            <person name="Ishida J.K."/>
            <person name="Kasahara H."/>
            <person name="Kiba T."/>
            <person name="Kim M.S."/>
            <person name="Koo N."/>
            <person name="Laohavisit A."/>
            <person name="Lee Y.H."/>
            <person name="Lumba S."/>
            <person name="McCourt P."/>
            <person name="Mortimer J.C."/>
            <person name="Mutuku J.M."/>
            <person name="Nomura T."/>
            <person name="Sasaki-Sekimoto Y."/>
            <person name="Seto Y."/>
            <person name="Wang Y."/>
            <person name="Wakatake T."/>
            <person name="Sakakibara H."/>
            <person name="Demura T."/>
            <person name="Yamaguchi S."/>
            <person name="Yoneyama K."/>
            <person name="Manabe R.I."/>
            <person name="Nelson D.C."/>
            <person name="Schulman A.H."/>
            <person name="Timko M.P."/>
            <person name="dePamphilis C.W."/>
            <person name="Choi D."/>
            <person name="Shirasu K."/>
        </authorList>
    </citation>
    <scope>NUCLEOTIDE SEQUENCE [LARGE SCALE GENOMIC DNA]</scope>
    <source>
        <strain evidence="20">cv. UVA1</strain>
    </source>
</reference>
<feature type="signal peptide" evidence="17">
    <location>
        <begin position="1"/>
        <end position="17"/>
    </location>
</feature>
<dbReference type="Gene3D" id="1.20.58.1040">
    <property type="match status" value="1"/>
</dbReference>
<dbReference type="EMBL" id="BKCP01004283">
    <property type="protein sequence ID" value="GER29800.1"/>
    <property type="molecule type" value="Genomic_DNA"/>
</dbReference>
<evidence type="ECO:0000256" key="8">
    <source>
        <dbReference type="ARBA" id="ARBA00022801"/>
    </source>
</evidence>
<comment type="catalytic activity">
    <reaction evidence="1">
        <text>Hydrolysis of (1-&gt;3)-beta-D-glucosidic linkages in (1-&gt;3)-beta-D-glucans.</text>
        <dbReference type="EC" id="3.2.1.39"/>
    </reaction>
</comment>
<dbReference type="AlphaFoldDB" id="A0A5A7PAN3"/>
<evidence type="ECO:0000256" key="7">
    <source>
        <dbReference type="ARBA" id="ARBA00022729"/>
    </source>
</evidence>
<dbReference type="Proteomes" id="UP000325081">
    <property type="component" value="Unassembled WGS sequence"/>
</dbReference>
<dbReference type="InterPro" id="IPR012946">
    <property type="entry name" value="X8"/>
</dbReference>
<evidence type="ECO:0000256" key="9">
    <source>
        <dbReference type="ARBA" id="ARBA00022821"/>
    </source>
</evidence>
<evidence type="ECO:0000256" key="13">
    <source>
        <dbReference type="ARBA" id="ARBA00023288"/>
    </source>
</evidence>
<keyword evidence="13" id="KW-0449">Lipoprotein</keyword>
<keyword evidence="10" id="KW-0472">Membrane</keyword>
<dbReference type="PANTHER" id="PTHR32227">
    <property type="entry name" value="GLUCAN ENDO-1,3-BETA-GLUCOSIDASE BG1-RELATED-RELATED"/>
    <property type="match status" value="1"/>
</dbReference>
<dbReference type="InterPro" id="IPR017853">
    <property type="entry name" value="GH"/>
</dbReference>
<dbReference type="GO" id="GO:0098552">
    <property type="term" value="C:side of membrane"/>
    <property type="evidence" value="ECO:0007669"/>
    <property type="project" value="UniProtKB-KW"/>
</dbReference>
<keyword evidence="12" id="KW-0325">Glycoprotein</keyword>
<proteinExistence type="inferred from homology"/>
<evidence type="ECO:0000256" key="15">
    <source>
        <dbReference type="RuleBase" id="RU004335"/>
    </source>
</evidence>
<evidence type="ECO:0000256" key="2">
    <source>
        <dbReference type="ARBA" id="ARBA00004609"/>
    </source>
</evidence>
<dbReference type="SUPFAM" id="SSF51445">
    <property type="entry name" value="(Trans)glycosidases"/>
    <property type="match status" value="1"/>
</dbReference>
<dbReference type="PROSITE" id="PS00587">
    <property type="entry name" value="GLYCOSYL_HYDROL_F17"/>
    <property type="match status" value="1"/>
</dbReference>
<evidence type="ECO:0000256" key="6">
    <source>
        <dbReference type="ARBA" id="ARBA00022622"/>
    </source>
</evidence>
<protein>
    <recommendedName>
        <fullName evidence="4">glucan endo-1,3-beta-D-glucosidase</fullName>
        <ecNumber evidence="4">3.2.1.39</ecNumber>
    </recommendedName>
</protein>
<dbReference type="Pfam" id="PF00332">
    <property type="entry name" value="Glyco_hydro_17"/>
    <property type="match status" value="1"/>
</dbReference>
<gene>
    <name evidence="19" type="ORF">STAS_05701</name>
</gene>
<evidence type="ECO:0000256" key="17">
    <source>
        <dbReference type="SAM" id="SignalP"/>
    </source>
</evidence>
<evidence type="ECO:0000313" key="19">
    <source>
        <dbReference type="EMBL" id="GER29800.1"/>
    </source>
</evidence>
<feature type="chain" id="PRO_5022755754" description="glucan endo-1,3-beta-D-glucosidase" evidence="17">
    <location>
        <begin position="18"/>
        <end position="499"/>
    </location>
</feature>
<accession>A0A5A7PAN3</accession>
<name>A0A5A7PAN3_STRAF</name>
<sequence length="499" mass="53402">MGLVFLAVVLMLVSASADEGPFIGVNIGTSLSKLPTPSQIVSLLQAQQVTHVRLFDADSSMLRALANTSIRVAVSVPNEDLLAIGQSNATAANWVARSILPYLPHTDISAVCVGSEIPTSLPNAGPVLVPALQSIRSALLSSGRGARNILVSTPLPSSLILDAFPPSQAFFNRTWTPVLLPLLSFLQSTGSPLMLNVYPYYDFMRARGGIPLDYALFEPLPHSNEAVDPNTQLRYTNVFDAVVDAAYFAMEYLNFTNIPILVTETGWPSRGGPDEPDATTENAAIYNSNLIRHVLNGTGTPKHARVGFGTYIYELYNEDLRPEPVSERNWGLFTGDGVPVYSLRLAGSGTVFANDTMNQTYCVARKGADEKMLQAGLDWACGPGRVDCSLLKPGGPCYEPDTVVAHASYAFDAYYQRMGKGVGTCDFNGVAAVTTTDPSYEPCVYPGSGGVNGTFPNSTALAPSFNSTVSGCPSVFLCIVDLYIPSAVLVVVLWATIYL</sequence>